<dbReference type="GO" id="GO:0016618">
    <property type="term" value="F:hydroxypyruvate reductase [NAD(P)H] activity"/>
    <property type="evidence" value="ECO:0007669"/>
    <property type="project" value="TreeGrafter"/>
</dbReference>
<gene>
    <name evidence="4" type="ORF">CCO03_06065</name>
</gene>
<evidence type="ECO:0000313" key="4">
    <source>
        <dbReference type="EMBL" id="ARU04300.1"/>
    </source>
</evidence>
<keyword evidence="2" id="KW-0520">NAD</keyword>
<dbReference type="InterPro" id="IPR050223">
    <property type="entry name" value="D-isomer_2-hydroxyacid_DH"/>
</dbReference>
<proteinExistence type="predicted"/>
<name>A0A1Y0ELK6_9BURK</name>
<accession>A0A1Y0ELK6</accession>
<dbReference type="InterPro" id="IPR006140">
    <property type="entry name" value="D-isomer_DH_NAD-bd"/>
</dbReference>
<dbReference type="InterPro" id="IPR036291">
    <property type="entry name" value="NAD(P)-bd_dom_sf"/>
</dbReference>
<dbReference type="GO" id="GO:0051287">
    <property type="term" value="F:NAD binding"/>
    <property type="evidence" value="ECO:0007669"/>
    <property type="project" value="InterPro"/>
</dbReference>
<dbReference type="PANTHER" id="PTHR10996:SF178">
    <property type="entry name" value="2-HYDROXYACID DEHYDROGENASE YGL185C-RELATED"/>
    <property type="match status" value="1"/>
</dbReference>
<dbReference type="SUPFAM" id="SSF51735">
    <property type="entry name" value="NAD(P)-binding Rossmann-fold domains"/>
    <property type="match status" value="1"/>
</dbReference>
<dbReference type="AlphaFoldDB" id="A0A1Y0ELK6"/>
<evidence type="ECO:0000259" key="3">
    <source>
        <dbReference type="Pfam" id="PF02826"/>
    </source>
</evidence>
<dbReference type="Gene3D" id="3.40.50.720">
    <property type="entry name" value="NAD(P)-binding Rossmann-like Domain"/>
    <property type="match status" value="2"/>
</dbReference>
<evidence type="ECO:0000313" key="5">
    <source>
        <dbReference type="Proteomes" id="UP000196138"/>
    </source>
</evidence>
<dbReference type="SUPFAM" id="SSF52283">
    <property type="entry name" value="Formate/glycerate dehydrogenase catalytic domain-like"/>
    <property type="match status" value="1"/>
</dbReference>
<dbReference type="GO" id="GO:0030267">
    <property type="term" value="F:glyoxylate reductase (NADPH) activity"/>
    <property type="evidence" value="ECO:0007669"/>
    <property type="project" value="TreeGrafter"/>
</dbReference>
<dbReference type="Pfam" id="PF02826">
    <property type="entry name" value="2-Hacid_dh_C"/>
    <property type="match status" value="1"/>
</dbReference>
<sequence>MMAKNPHILLVQPLEVAAMDWLAARHPLAYKPSLQYDRAALLRELGEVRALVLPPQVQVNAELLDAAPHLRVVARLEEGDANTDLEGCQRRRVRVVQAASGVARAQAEYVLGALLLLMRRGMGVRPLSASAAEVPVVPVGREVHGSTVGLLGLTATAHAVAPLFSAMGAKLIGYDPAVHRSSELWGRLGVTPLGLADLLGRADAVVCLMGYASRYRGLFNDRTLADCRQGQYWVSVSRHELFDPSALADALRARTMAACIIDSADASLTEPGAELAGLPNFVRTPGLADNTIETKVRESWFILDRIHEMLDLPDADFDGQMSTPMPLTL</sequence>
<feature type="domain" description="D-isomer specific 2-hydroxyacid dehydrogenase NAD-binding" evidence="3">
    <location>
        <begin position="137"/>
        <end position="285"/>
    </location>
</feature>
<keyword evidence="1" id="KW-0560">Oxidoreductase</keyword>
<dbReference type="GO" id="GO:0005829">
    <property type="term" value="C:cytosol"/>
    <property type="evidence" value="ECO:0007669"/>
    <property type="project" value="TreeGrafter"/>
</dbReference>
<evidence type="ECO:0000256" key="1">
    <source>
        <dbReference type="ARBA" id="ARBA00023002"/>
    </source>
</evidence>
<dbReference type="KEGG" id="cser:CCO03_06065"/>
<reference evidence="4 5" key="1">
    <citation type="submission" date="2017-05" db="EMBL/GenBank/DDBJ databases">
        <authorList>
            <person name="Song R."/>
            <person name="Chenine A.L."/>
            <person name="Ruprecht R.M."/>
        </authorList>
    </citation>
    <scope>NUCLEOTIDE SEQUENCE [LARGE SCALE GENOMIC DNA]</scope>
    <source>
        <strain evidence="4 5">DSM 26136</strain>
    </source>
</reference>
<dbReference type="EMBL" id="CP021455">
    <property type="protein sequence ID" value="ARU04300.1"/>
    <property type="molecule type" value="Genomic_DNA"/>
</dbReference>
<dbReference type="PANTHER" id="PTHR10996">
    <property type="entry name" value="2-HYDROXYACID DEHYDROGENASE-RELATED"/>
    <property type="match status" value="1"/>
</dbReference>
<organism evidence="4 5">
    <name type="scientific">Comamonas serinivorans</name>
    <dbReference type="NCBI Taxonomy" id="1082851"/>
    <lineage>
        <taxon>Bacteria</taxon>
        <taxon>Pseudomonadati</taxon>
        <taxon>Pseudomonadota</taxon>
        <taxon>Betaproteobacteria</taxon>
        <taxon>Burkholderiales</taxon>
        <taxon>Comamonadaceae</taxon>
        <taxon>Comamonas</taxon>
    </lineage>
</organism>
<evidence type="ECO:0000256" key="2">
    <source>
        <dbReference type="ARBA" id="ARBA00023027"/>
    </source>
</evidence>
<keyword evidence="5" id="KW-1185">Reference proteome</keyword>
<protein>
    <recommendedName>
        <fullName evidence="3">D-isomer specific 2-hydroxyacid dehydrogenase NAD-binding domain-containing protein</fullName>
    </recommendedName>
</protein>
<dbReference type="Proteomes" id="UP000196138">
    <property type="component" value="Chromosome"/>
</dbReference>